<dbReference type="EMBL" id="JMTM01000015">
    <property type="protein sequence ID" value="OAZ05202.1"/>
    <property type="molecule type" value="Genomic_DNA"/>
</dbReference>
<dbReference type="Proteomes" id="UP000093807">
    <property type="component" value="Unassembled WGS sequence"/>
</dbReference>
<reference evidence="1 2" key="1">
    <citation type="submission" date="2016-06" db="EMBL/GenBank/DDBJ databases">
        <title>Draft genome sequence of Flavobacterium succinicans strain DD5b.</title>
        <authorList>
            <person name="Poehlein A."/>
            <person name="Daniel R."/>
            <person name="Simeonova D.D."/>
        </authorList>
    </citation>
    <scope>NUCLEOTIDE SEQUENCE [LARGE SCALE GENOMIC DNA]</scope>
    <source>
        <strain evidence="1 2">DD5b</strain>
    </source>
</reference>
<dbReference type="OrthoDB" id="1377401at2"/>
<protein>
    <recommendedName>
        <fullName evidence="3">SprB repeat-containing protein</fullName>
    </recommendedName>
</protein>
<gene>
    <name evidence="1" type="ORF">FLB_03980</name>
</gene>
<evidence type="ECO:0000313" key="2">
    <source>
        <dbReference type="Proteomes" id="UP000093807"/>
    </source>
</evidence>
<accession>A0A199XUW1</accession>
<dbReference type="AlphaFoldDB" id="A0A199XUW1"/>
<sequence length="392" mass="44025">MRRIIFVLPLFFLGQIVYCQNQHGVLVKTTLFPSKGWYGSHAGVQQIIIGAKSINKTSNTGATIKTDYNFVYINDEPNIIECISSTAGNYDNTDCGPIEKNILYNKSTFTQNTFNGCIADSEIYGIHLIRTDSNSNKCPDDTIELTNGWNWQYSFDGTNWLDFAANFQEQRSISFKIKELAGFENKTKIYFRTGYKTQFTNILPYDIIPCSPNVVIPIEKENTSCAYNNDGIVSLTFDRPLIENERFEFSFFNNNVPISTPSYTVDTATNKKYTFSGLAAGNYYVIYQTFIGSQPTSINKKPYPSFTINPATPLTFKLQNPKNPSCFGAEDGSVEVLITSGIPKFFEVDGNSVIPDEIAPNLYRINKLKAKLDGHKIKVKDANNCIDTNAND</sequence>
<keyword evidence="2" id="KW-1185">Reference proteome</keyword>
<organism evidence="1 2">
    <name type="scientific">Flavobacterium succinicans</name>
    <dbReference type="NCBI Taxonomy" id="29536"/>
    <lineage>
        <taxon>Bacteria</taxon>
        <taxon>Pseudomonadati</taxon>
        <taxon>Bacteroidota</taxon>
        <taxon>Flavobacteriia</taxon>
        <taxon>Flavobacteriales</taxon>
        <taxon>Flavobacteriaceae</taxon>
        <taxon>Flavobacterium</taxon>
    </lineage>
</organism>
<name>A0A199XUW1_9FLAO</name>
<comment type="caution">
    <text evidence="1">The sequence shown here is derived from an EMBL/GenBank/DDBJ whole genome shotgun (WGS) entry which is preliminary data.</text>
</comment>
<dbReference type="PATRIC" id="fig|29536.5.peg.424"/>
<dbReference type="RefSeq" id="WP_064714293.1">
    <property type="nucleotide sequence ID" value="NZ_JMTM01000015.1"/>
</dbReference>
<evidence type="ECO:0000313" key="1">
    <source>
        <dbReference type="EMBL" id="OAZ05202.1"/>
    </source>
</evidence>
<evidence type="ECO:0008006" key="3">
    <source>
        <dbReference type="Google" id="ProtNLM"/>
    </source>
</evidence>
<proteinExistence type="predicted"/>